<feature type="region of interest" description="Disordered" evidence="1">
    <location>
        <begin position="1"/>
        <end position="21"/>
    </location>
</feature>
<gene>
    <name evidence="2" type="ORF">FHS37_007740</name>
</gene>
<evidence type="ECO:0000256" key="1">
    <source>
        <dbReference type="SAM" id="MobiDB-lite"/>
    </source>
</evidence>
<keyword evidence="3" id="KW-1185">Reference proteome</keyword>
<sequence length="56" mass="6357">MRRDVIGRPIPERAGSGRDPMVVPIPPSLPLERLQYLQQLADAFRLRAALFKAVSW</sequence>
<dbReference type="AlphaFoldDB" id="A0A7W7VB20"/>
<name>A0A7W7VB20_9ACTN</name>
<comment type="caution">
    <text evidence="2">The sequence shown here is derived from an EMBL/GenBank/DDBJ whole genome shotgun (WGS) entry which is preliminary data.</text>
</comment>
<accession>A0A7W7VB20</accession>
<reference evidence="2 3" key="1">
    <citation type="submission" date="2020-08" db="EMBL/GenBank/DDBJ databases">
        <title>Genomic Encyclopedia of Type Strains, Phase III (KMG-III): the genomes of soil and plant-associated and newly described type strains.</title>
        <authorList>
            <person name="Whitman W."/>
        </authorList>
    </citation>
    <scope>NUCLEOTIDE SEQUENCE [LARGE SCALE GENOMIC DNA]</scope>
    <source>
        <strain evidence="2 3">CECT 3273</strain>
    </source>
</reference>
<evidence type="ECO:0000313" key="3">
    <source>
        <dbReference type="Proteomes" id="UP000579523"/>
    </source>
</evidence>
<dbReference type="EMBL" id="JACHJI010000036">
    <property type="protein sequence ID" value="MBB4903643.1"/>
    <property type="molecule type" value="Genomic_DNA"/>
</dbReference>
<dbReference type="Proteomes" id="UP000579523">
    <property type="component" value="Unassembled WGS sequence"/>
</dbReference>
<proteinExistence type="predicted"/>
<evidence type="ECO:0000313" key="2">
    <source>
        <dbReference type="EMBL" id="MBB4903643.1"/>
    </source>
</evidence>
<protein>
    <submittedName>
        <fullName evidence="2">Uncharacterized protein</fullName>
    </submittedName>
</protein>
<organism evidence="2 3">
    <name type="scientific">Streptomyces griseomycini</name>
    <dbReference type="NCBI Taxonomy" id="66895"/>
    <lineage>
        <taxon>Bacteria</taxon>
        <taxon>Bacillati</taxon>
        <taxon>Actinomycetota</taxon>
        <taxon>Actinomycetes</taxon>
        <taxon>Kitasatosporales</taxon>
        <taxon>Streptomycetaceae</taxon>
        <taxon>Streptomyces</taxon>
    </lineage>
</organism>